<evidence type="ECO:0000256" key="1">
    <source>
        <dbReference type="PROSITE-ProRule" id="PRU00042"/>
    </source>
</evidence>
<dbReference type="Gene3D" id="3.30.160.60">
    <property type="entry name" value="Classic Zinc Finger"/>
    <property type="match status" value="1"/>
</dbReference>
<keyword evidence="1" id="KW-0862">Zinc</keyword>
<dbReference type="SMART" id="SM00355">
    <property type="entry name" value="ZnF_C2H2"/>
    <property type="match status" value="4"/>
</dbReference>
<protein>
    <recommendedName>
        <fullName evidence="2">C2H2-type domain-containing protein</fullName>
    </recommendedName>
</protein>
<feature type="domain" description="C2H2-type" evidence="2">
    <location>
        <begin position="99"/>
        <end position="117"/>
    </location>
</feature>
<evidence type="ECO:0000259" key="2">
    <source>
        <dbReference type="PROSITE" id="PS50157"/>
    </source>
</evidence>
<dbReference type="PANTHER" id="PTHR46664">
    <property type="entry name" value="ATM INTERACTOR"/>
    <property type="match status" value="1"/>
</dbReference>
<dbReference type="GO" id="GO:0000976">
    <property type="term" value="F:transcription cis-regulatory region binding"/>
    <property type="evidence" value="ECO:0007669"/>
    <property type="project" value="InterPro"/>
</dbReference>
<dbReference type="EMBL" id="OV651821">
    <property type="protein sequence ID" value="CAH1115406.1"/>
    <property type="molecule type" value="Genomic_DNA"/>
</dbReference>
<evidence type="ECO:0000313" key="4">
    <source>
        <dbReference type="Proteomes" id="UP001153636"/>
    </source>
</evidence>
<dbReference type="Proteomes" id="UP001153636">
    <property type="component" value="Chromosome 9"/>
</dbReference>
<dbReference type="PROSITE" id="PS50157">
    <property type="entry name" value="ZINC_FINGER_C2H2_2"/>
    <property type="match status" value="2"/>
</dbReference>
<dbReference type="GO" id="GO:0045944">
    <property type="term" value="P:positive regulation of transcription by RNA polymerase II"/>
    <property type="evidence" value="ECO:0007669"/>
    <property type="project" value="InterPro"/>
</dbReference>
<dbReference type="GO" id="GO:0000981">
    <property type="term" value="F:DNA-binding transcription factor activity, RNA polymerase II-specific"/>
    <property type="evidence" value="ECO:0007669"/>
    <property type="project" value="TreeGrafter"/>
</dbReference>
<feature type="domain" description="C2H2-type" evidence="2">
    <location>
        <begin position="70"/>
        <end position="99"/>
    </location>
</feature>
<dbReference type="OrthoDB" id="6354171at2759"/>
<accession>A0A9P0DBQ8</accession>
<dbReference type="PROSITE" id="PS00028">
    <property type="entry name" value="ZINC_FINGER_C2H2_1"/>
    <property type="match status" value="3"/>
</dbReference>
<keyword evidence="1" id="KW-0479">Metal-binding</keyword>
<evidence type="ECO:0000313" key="3">
    <source>
        <dbReference type="EMBL" id="CAH1115406.1"/>
    </source>
</evidence>
<keyword evidence="4" id="KW-1185">Reference proteome</keyword>
<dbReference type="AlphaFoldDB" id="A0A9P0DBQ8"/>
<dbReference type="GO" id="GO:0005634">
    <property type="term" value="C:nucleus"/>
    <property type="evidence" value="ECO:0007669"/>
    <property type="project" value="TreeGrafter"/>
</dbReference>
<reference evidence="3" key="1">
    <citation type="submission" date="2022-01" db="EMBL/GenBank/DDBJ databases">
        <authorList>
            <person name="King R."/>
        </authorList>
    </citation>
    <scope>NUCLEOTIDE SEQUENCE</scope>
</reference>
<dbReference type="InterPro" id="IPR013087">
    <property type="entry name" value="Znf_C2H2_type"/>
</dbReference>
<organism evidence="3 4">
    <name type="scientific">Psylliodes chrysocephalus</name>
    <dbReference type="NCBI Taxonomy" id="3402493"/>
    <lineage>
        <taxon>Eukaryota</taxon>
        <taxon>Metazoa</taxon>
        <taxon>Ecdysozoa</taxon>
        <taxon>Arthropoda</taxon>
        <taxon>Hexapoda</taxon>
        <taxon>Insecta</taxon>
        <taxon>Pterygota</taxon>
        <taxon>Neoptera</taxon>
        <taxon>Endopterygota</taxon>
        <taxon>Coleoptera</taxon>
        <taxon>Polyphaga</taxon>
        <taxon>Cucujiformia</taxon>
        <taxon>Chrysomeloidea</taxon>
        <taxon>Chrysomelidae</taxon>
        <taxon>Galerucinae</taxon>
        <taxon>Alticini</taxon>
        <taxon>Psylliodes</taxon>
    </lineage>
</organism>
<dbReference type="InterPro" id="IPR055303">
    <property type="entry name" value="ATMIN"/>
</dbReference>
<gene>
    <name evidence="3" type="ORF">PSYICH_LOCUS15650</name>
</gene>
<sequence>MKFSISDNVKKFYPTSEECRVNNNVVCTEEGCSSVFISESNLNLHLMKTHKKTNLNTSDSFKKQYFCPELGCAYNCEKYFKELKSLRAHYMTKHIPEEFKCMSCQKMFSLQKNLSRHAEYCGVDFTCPTCKIAYPLYESLQTHGRRKKHFIPIKSEFKLNRNKSEPIIEVPTCRPVLPKSSFSVIIFPTTGNTMFSQESQTYNRVPKYKSKMTQVCHELELKQNDKQTQIGSANKFLSVETQTIGDYNIVPKKSIFIDDLSQKNSSTLTDVVESKHSSCNTSFNEEDFPMKDIETSNSGTQTGNSVDNNNCSSSTNTHNSIYTDTSDLLSETLNVNMGSFEFDNCNMETQTDFIFDDVMFGYDLMSNMYTQTCDQILTDLGFSNIQTQTAIDDMLKSVESQTVMSRKRPDIGDRDMMHMETQTDMEFREMLEVINS</sequence>
<dbReference type="PANTHER" id="PTHR46664:SF1">
    <property type="entry name" value="ATM INTERACTOR"/>
    <property type="match status" value="1"/>
</dbReference>
<proteinExistence type="predicted"/>
<dbReference type="GO" id="GO:0008270">
    <property type="term" value="F:zinc ion binding"/>
    <property type="evidence" value="ECO:0007669"/>
    <property type="project" value="UniProtKB-KW"/>
</dbReference>
<keyword evidence="1" id="KW-0863">Zinc-finger</keyword>
<name>A0A9P0DBQ8_9CUCU</name>